<comment type="caution">
    <text evidence="2">The sequence shown here is derived from an EMBL/GenBank/DDBJ whole genome shotgun (WGS) entry which is preliminary data.</text>
</comment>
<dbReference type="AlphaFoldDB" id="A0A9W9ZEI6"/>
<organism evidence="2 3">
    <name type="scientific">Desmophyllum pertusum</name>
    <dbReference type="NCBI Taxonomy" id="174260"/>
    <lineage>
        <taxon>Eukaryota</taxon>
        <taxon>Metazoa</taxon>
        <taxon>Cnidaria</taxon>
        <taxon>Anthozoa</taxon>
        <taxon>Hexacorallia</taxon>
        <taxon>Scleractinia</taxon>
        <taxon>Caryophylliina</taxon>
        <taxon>Caryophylliidae</taxon>
        <taxon>Desmophyllum</taxon>
    </lineage>
</organism>
<evidence type="ECO:0000256" key="1">
    <source>
        <dbReference type="SAM" id="MobiDB-lite"/>
    </source>
</evidence>
<feature type="non-terminal residue" evidence="2">
    <location>
        <position position="1"/>
    </location>
</feature>
<feature type="compositionally biased region" description="Basic and acidic residues" evidence="1">
    <location>
        <begin position="50"/>
        <end position="82"/>
    </location>
</feature>
<feature type="region of interest" description="Disordered" evidence="1">
    <location>
        <begin position="98"/>
        <end position="119"/>
    </location>
</feature>
<feature type="compositionally biased region" description="Basic and acidic residues" evidence="1">
    <location>
        <begin position="106"/>
        <end position="116"/>
    </location>
</feature>
<accession>A0A9W9ZEI6</accession>
<dbReference type="Proteomes" id="UP001163046">
    <property type="component" value="Unassembled WGS sequence"/>
</dbReference>
<protein>
    <submittedName>
        <fullName evidence="2">Uncharacterized protein</fullName>
    </submittedName>
</protein>
<keyword evidence="3" id="KW-1185">Reference proteome</keyword>
<proteinExistence type="predicted"/>
<feature type="compositionally biased region" description="Polar residues" evidence="1">
    <location>
        <begin position="26"/>
        <end position="41"/>
    </location>
</feature>
<feature type="region of interest" description="Disordered" evidence="1">
    <location>
        <begin position="22"/>
        <end position="86"/>
    </location>
</feature>
<evidence type="ECO:0000313" key="3">
    <source>
        <dbReference type="Proteomes" id="UP001163046"/>
    </source>
</evidence>
<name>A0A9W9ZEI6_9CNID</name>
<dbReference type="EMBL" id="MU826357">
    <property type="protein sequence ID" value="KAJ7379534.1"/>
    <property type="molecule type" value="Genomic_DNA"/>
</dbReference>
<reference evidence="2" key="1">
    <citation type="submission" date="2023-01" db="EMBL/GenBank/DDBJ databases">
        <title>Genome assembly of the deep-sea coral Lophelia pertusa.</title>
        <authorList>
            <person name="Herrera S."/>
            <person name="Cordes E."/>
        </authorList>
    </citation>
    <scope>NUCLEOTIDE SEQUENCE</scope>
    <source>
        <strain evidence="2">USNM1676648</strain>
        <tissue evidence="2">Polyp</tissue>
    </source>
</reference>
<sequence length="147" mass="16474">DVTVILQDKILVSIEANLILSDNPHGRQSSKGFSTKTSQAHTLPPKTNRFKKDDKTKSIPKLQKKDGNDARQTKNTRKDQAAKDASFVTNDQLSRILASLTSADTQDSHSPRDQRQHSQSMSFTLKYNYFDDVYKAALVHVHCTATT</sequence>
<gene>
    <name evidence="2" type="ORF">OS493_015325</name>
</gene>
<evidence type="ECO:0000313" key="2">
    <source>
        <dbReference type="EMBL" id="KAJ7379534.1"/>
    </source>
</evidence>